<dbReference type="InterPro" id="IPR051088">
    <property type="entry name" value="PTS_Sugar-EIIC/EIIB"/>
</dbReference>
<evidence type="ECO:0000313" key="11">
    <source>
        <dbReference type="EMBL" id="KRK46154.1"/>
    </source>
</evidence>
<feature type="domain" description="PTS EIIC type-3" evidence="10">
    <location>
        <begin position="8"/>
        <end position="421"/>
    </location>
</feature>
<keyword evidence="4 8" id="KW-0762">Sugar transport</keyword>
<evidence type="ECO:0000259" key="10">
    <source>
        <dbReference type="PROSITE" id="PS51105"/>
    </source>
</evidence>
<comment type="subcellular location">
    <subcellularLocation>
        <location evidence="1">Cell membrane</location>
        <topology evidence="1">Multi-pass membrane protein</topology>
    </subcellularLocation>
</comment>
<dbReference type="InterPro" id="IPR004796">
    <property type="entry name" value="PTS_IIC_cello"/>
</dbReference>
<keyword evidence="7 8" id="KW-0472">Membrane</keyword>
<feature type="transmembrane region" description="Helical" evidence="9">
    <location>
        <begin position="111"/>
        <end position="129"/>
    </location>
</feature>
<feature type="transmembrane region" description="Helical" evidence="9">
    <location>
        <begin position="296"/>
        <end position="315"/>
    </location>
</feature>
<dbReference type="GO" id="GO:1902815">
    <property type="term" value="P:N,N'-diacetylchitobiose import"/>
    <property type="evidence" value="ECO:0007669"/>
    <property type="project" value="TreeGrafter"/>
</dbReference>
<dbReference type="PROSITE" id="PS51105">
    <property type="entry name" value="PTS_EIIC_TYPE_3"/>
    <property type="match status" value="1"/>
</dbReference>
<keyword evidence="3 8" id="KW-1003">Cell membrane</keyword>
<dbReference type="GO" id="GO:0008982">
    <property type="term" value="F:protein-N(PI)-phosphohistidine-sugar phosphotransferase activity"/>
    <property type="evidence" value="ECO:0007669"/>
    <property type="project" value="UniProtKB-UniRule"/>
</dbReference>
<dbReference type="GO" id="GO:0005886">
    <property type="term" value="C:plasma membrane"/>
    <property type="evidence" value="ECO:0007669"/>
    <property type="project" value="UniProtKB-SubCell"/>
</dbReference>
<keyword evidence="2 8" id="KW-0813">Transport</keyword>
<dbReference type="InterPro" id="IPR004501">
    <property type="entry name" value="PTS_EIIC_3"/>
</dbReference>
<accession>A0A0R1HSD8</accession>
<evidence type="ECO:0000256" key="7">
    <source>
        <dbReference type="ARBA" id="ARBA00023136"/>
    </source>
</evidence>
<dbReference type="Pfam" id="PF02378">
    <property type="entry name" value="PTS_EIIC"/>
    <property type="match status" value="1"/>
</dbReference>
<feature type="transmembrane region" description="Helical" evidence="9">
    <location>
        <begin position="231"/>
        <end position="251"/>
    </location>
</feature>
<comment type="function">
    <text evidence="8">The phosphoenolpyruvate-dependent sugar phosphotransferase system (PTS), a major carbohydrate active -transport system, catalyzes the phosphorylation of incoming sugar substrates concomitant with their translocation across the cell membrane.</text>
</comment>
<evidence type="ECO:0000313" key="12">
    <source>
        <dbReference type="Proteomes" id="UP000051450"/>
    </source>
</evidence>
<keyword evidence="6 9" id="KW-1133">Transmembrane helix</keyword>
<dbReference type="AlphaFoldDB" id="A0A0R1HSD8"/>
<dbReference type="PATRIC" id="fig|1423719.4.peg.665"/>
<evidence type="ECO:0000256" key="3">
    <source>
        <dbReference type="ARBA" id="ARBA00022475"/>
    </source>
</evidence>
<evidence type="ECO:0000256" key="4">
    <source>
        <dbReference type="ARBA" id="ARBA00022597"/>
    </source>
</evidence>
<dbReference type="InterPro" id="IPR003352">
    <property type="entry name" value="PTS_EIIC"/>
</dbReference>
<name>A0A0R1HSD8_9LACO</name>
<feature type="transmembrane region" description="Helical" evidence="9">
    <location>
        <begin position="78"/>
        <end position="99"/>
    </location>
</feature>
<evidence type="ECO:0000256" key="6">
    <source>
        <dbReference type="ARBA" id="ARBA00022989"/>
    </source>
</evidence>
<dbReference type="PIRSF" id="PIRSF006351">
    <property type="entry name" value="PTS_EIIC-Cellobiose"/>
    <property type="match status" value="1"/>
</dbReference>
<feature type="transmembrane region" description="Helical" evidence="9">
    <location>
        <begin position="327"/>
        <end position="348"/>
    </location>
</feature>
<dbReference type="STRING" id="1423719.FC66_GL000655"/>
<dbReference type="Proteomes" id="UP000051450">
    <property type="component" value="Unassembled WGS sequence"/>
</dbReference>
<keyword evidence="5 9" id="KW-0812">Transmembrane</keyword>
<keyword evidence="12" id="KW-1185">Reference proteome</keyword>
<reference evidence="11 12" key="1">
    <citation type="journal article" date="2015" name="Genome Announc.">
        <title>Expanding the biotechnology potential of lactobacilli through comparative genomics of 213 strains and associated genera.</title>
        <authorList>
            <person name="Sun Z."/>
            <person name="Harris H.M."/>
            <person name="McCann A."/>
            <person name="Guo C."/>
            <person name="Argimon S."/>
            <person name="Zhang W."/>
            <person name="Yang X."/>
            <person name="Jeffery I.B."/>
            <person name="Cooney J.C."/>
            <person name="Kagawa T.F."/>
            <person name="Liu W."/>
            <person name="Song Y."/>
            <person name="Salvetti E."/>
            <person name="Wrobel A."/>
            <person name="Rasinkangas P."/>
            <person name="Parkhill J."/>
            <person name="Rea M.C."/>
            <person name="O'Sullivan O."/>
            <person name="Ritari J."/>
            <person name="Douillard F.P."/>
            <person name="Paul Ross R."/>
            <person name="Yang R."/>
            <person name="Briner A.E."/>
            <person name="Felis G.E."/>
            <person name="de Vos W.M."/>
            <person name="Barrangou R."/>
            <person name="Klaenhammer T.R."/>
            <person name="Caufield P.W."/>
            <person name="Cui Y."/>
            <person name="Zhang H."/>
            <person name="O'Toole P.W."/>
        </authorList>
    </citation>
    <scope>NUCLEOTIDE SEQUENCE [LARGE SCALE GENOMIC DNA]</scope>
    <source>
        <strain evidence="11 12">DSM 15638</strain>
    </source>
</reference>
<feature type="transmembrane region" description="Helical" evidence="9">
    <location>
        <begin position="188"/>
        <end position="210"/>
    </location>
</feature>
<dbReference type="OrthoDB" id="1651152at2"/>
<dbReference type="EMBL" id="AZDI01000002">
    <property type="protein sequence ID" value="KRK46154.1"/>
    <property type="molecule type" value="Genomic_DNA"/>
</dbReference>
<evidence type="ECO:0000256" key="1">
    <source>
        <dbReference type="ARBA" id="ARBA00004651"/>
    </source>
</evidence>
<sequence length="439" mass="48618">MNTIWLGFSQKLLKVDRYIKKSFTYQAIEKTFAIILPFIIIGSLSMALSSSVFSKQGFFNQIYDISSWLPYEDVIKKVLEIINTVTMNFIAIMTAFLSAKYITRSFKKDEQIAGFTGAIGMLILNYNLASFTSDSNQETFLMQDLGIRGIFISLILGVFVGYIFKWFSPRNKQEKVDQYTFISRGVGGLLPLAIVLGILIGLTLLASMINQMGVNGLFYSLFRLTEIKSKHLIITILFLAFFNSILSGVGISGPLGIMQGGLDDTSIVSNLSYSLKHGTSFGVPFPISIHTIYDSFGSFGGTGMTMSLIIAILVASKNKNSRKIAKFSIIPSLVNINFPLMFGLPIILNPILMIPFIISPLVSMIIGYFFIYFKWMPPAVYNLPRTTPAPLMAFLGTNGHWSALFVSGIVLVVTVLIYIPFVKLNNQAALIDGGDLNEK</sequence>
<evidence type="ECO:0000256" key="2">
    <source>
        <dbReference type="ARBA" id="ARBA00022448"/>
    </source>
</evidence>
<feature type="transmembrane region" description="Helical" evidence="9">
    <location>
        <begin position="32"/>
        <end position="53"/>
    </location>
</feature>
<dbReference type="PANTHER" id="PTHR33989:SF4">
    <property type="entry name" value="PTS SYSTEM N,N'-DIACETYLCHITOBIOSE-SPECIFIC EIIC COMPONENT"/>
    <property type="match status" value="1"/>
</dbReference>
<proteinExistence type="predicted"/>
<gene>
    <name evidence="11" type="ORF">FC66_GL000655</name>
</gene>
<dbReference type="RefSeq" id="WP_057973732.1">
    <property type="nucleotide sequence ID" value="NZ_AZDI01000002.1"/>
</dbReference>
<comment type="caution">
    <text evidence="11">The sequence shown here is derived from an EMBL/GenBank/DDBJ whole genome shotgun (WGS) entry which is preliminary data.</text>
</comment>
<organism evidence="11 12">
    <name type="scientific">Dellaglioa algida DSM 15638</name>
    <dbReference type="NCBI Taxonomy" id="1423719"/>
    <lineage>
        <taxon>Bacteria</taxon>
        <taxon>Bacillati</taxon>
        <taxon>Bacillota</taxon>
        <taxon>Bacilli</taxon>
        <taxon>Lactobacillales</taxon>
        <taxon>Lactobacillaceae</taxon>
        <taxon>Dellaglioa</taxon>
    </lineage>
</organism>
<feature type="transmembrane region" description="Helical" evidence="9">
    <location>
        <begin position="150"/>
        <end position="168"/>
    </location>
</feature>
<feature type="transmembrane region" description="Helical" evidence="9">
    <location>
        <begin position="401"/>
        <end position="421"/>
    </location>
</feature>
<evidence type="ECO:0000256" key="5">
    <source>
        <dbReference type="ARBA" id="ARBA00022692"/>
    </source>
</evidence>
<dbReference type="PANTHER" id="PTHR33989">
    <property type="match status" value="1"/>
</dbReference>
<dbReference type="GO" id="GO:0009401">
    <property type="term" value="P:phosphoenolpyruvate-dependent sugar phosphotransferase system"/>
    <property type="evidence" value="ECO:0007669"/>
    <property type="project" value="InterPro"/>
</dbReference>
<protein>
    <recommendedName>
        <fullName evidence="8">Permease IIC component</fullName>
    </recommendedName>
</protein>
<feature type="transmembrane region" description="Helical" evidence="9">
    <location>
        <begin position="354"/>
        <end position="373"/>
    </location>
</feature>
<evidence type="ECO:0000256" key="9">
    <source>
        <dbReference type="SAM" id="Phobius"/>
    </source>
</evidence>
<evidence type="ECO:0000256" key="8">
    <source>
        <dbReference type="PIRNR" id="PIRNR006351"/>
    </source>
</evidence>